<dbReference type="NCBIfam" id="TIGR01841">
    <property type="entry name" value="phasin"/>
    <property type="match status" value="1"/>
</dbReference>
<dbReference type="Proteomes" id="UP000199118">
    <property type="component" value="Unassembled WGS sequence"/>
</dbReference>
<dbReference type="EMBL" id="FNMZ01000003">
    <property type="protein sequence ID" value="SDX14599.1"/>
    <property type="molecule type" value="Genomic_DNA"/>
</dbReference>
<organism evidence="2 3">
    <name type="scientific">Albimonas donghaensis</name>
    <dbReference type="NCBI Taxonomy" id="356660"/>
    <lineage>
        <taxon>Bacteria</taxon>
        <taxon>Pseudomonadati</taxon>
        <taxon>Pseudomonadota</taxon>
        <taxon>Alphaproteobacteria</taxon>
        <taxon>Rhodobacterales</taxon>
        <taxon>Paracoccaceae</taxon>
        <taxon>Albimonas</taxon>
    </lineage>
</organism>
<gene>
    <name evidence="2" type="ORF">SAMN05444336_103435</name>
</gene>
<dbReference type="InterPro" id="IPR018968">
    <property type="entry name" value="Phasin"/>
</dbReference>
<feature type="domain" description="Phasin" evidence="1">
    <location>
        <begin position="39"/>
        <end position="136"/>
    </location>
</feature>
<accession>A0A1H2ZCU7</accession>
<sequence>MFDKFYGFDADKMSEMFKTADFSKFFETAKMPAFDMKAVADAQKKNMEALVEANKAAAAGYQEIFKRQVAMFEENVAAVQAQFSDLKMEQPTPETFKAQVEQMKAGYEKSLASLTELTDTAKKANTEAFEILKARIEASIEELNALAAKAE</sequence>
<evidence type="ECO:0000313" key="3">
    <source>
        <dbReference type="Proteomes" id="UP000199118"/>
    </source>
</evidence>
<dbReference type="Pfam" id="PF09361">
    <property type="entry name" value="Phasin_2"/>
    <property type="match status" value="1"/>
</dbReference>
<dbReference type="InterPro" id="IPR010127">
    <property type="entry name" value="Phasin_subfam-1"/>
</dbReference>
<proteinExistence type="predicted"/>
<keyword evidence="3" id="KW-1185">Reference proteome</keyword>
<name>A0A1H2ZCU7_9RHOB</name>
<dbReference type="AlphaFoldDB" id="A0A1H2ZCU7"/>
<evidence type="ECO:0000313" key="2">
    <source>
        <dbReference type="EMBL" id="SDX14599.1"/>
    </source>
</evidence>
<protein>
    <submittedName>
        <fullName evidence="2">Phasin family protein</fullName>
    </submittedName>
</protein>
<dbReference type="STRING" id="356660.SAMN05444336_103435"/>
<reference evidence="2 3" key="1">
    <citation type="submission" date="2016-10" db="EMBL/GenBank/DDBJ databases">
        <authorList>
            <person name="de Groot N.N."/>
        </authorList>
    </citation>
    <scope>NUCLEOTIDE SEQUENCE [LARGE SCALE GENOMIC DNA]</scope>
    <source>
        <strain evidence="2 3">DSM 17890</strain>
    </source>
</reference>
<evidence type="ECO:0000259" key="1">
    <source>
        <dbReference type="Pfam" id="PF09361"/>
    </source>
</evidence>
<dbReference type="RefSeq" id="WP_176954716.1">
    <property type="nucleotide sequence ID" value="NZ_FNMZ01000003.1"/>
</dbReference>